<comment type="catalytic activity">
    <reaction evidence="1">
        <text>ATP + protein L-histidine = ADP + protein N-phospho-L-histidine.</text>
        <dbReference type="EC" id="2.7.13.3"/>
    </reaction>
</comment>
<evidence type="ECO:0000256" key="4">
    <source>
        <dbReference type="ARBA" id="ARBA00022475"/>
    </source>
</evidence>
<dbReference type="Pfam" id="PF00672">
    <property type="entry name" value="HAMP"/>
    <property type="match status" value="1"/>
</dbReference>
<dbReference type="CDD" id="cd00075">
    <property type="entry name" value="HATPase"/>
    <property type="match status" value="1"/>
</dbReference>
<evidence type="ECO:0000256" key="10">
    <source>
        <dbReference type="ARBA" id="ARBA00023012"/>
    </source>
</evidence>
<dbReference type="FunFam" id="1.10.287.130:FF:000001">
    <property type="entry name" value="Two-component sensor histidine kinase"/>
    <property type="match status" value="1"/>
</dbReference>
<evidence type="ECO:0000313" key="16">
    <source>
        <dbReference type="Proteomes" id="UP000050996"/>
    </source>
</evidence>
<feature type="domain" description="HAMP" evidence="14">
    <location>
        <begin position="180"/>
        <end position="232"/>
    </location>
</feature>
<dbReference type="SMART" id="SM00387">
    <property type="entry name" value="HATPase_c"/>
    <property type="match status" value="1"/>
</dbReference>
<keyword evidence="16" id="KW-1185">Reference proteome</keyword>
<dbReference type="Pfam" id="PF00512">
    <property type="entry name" value="HisKA"/>
    <property type="match status" value="1"/>
</dbReference>
<accession>A0A0Q3TDD6</accession>
<dbReference type="EC" id="2.7.13.3" evidence="3"/>
<evidence type="ECO:0000256" key="1">
    <source>
        <dbReference type="ARBA" id="ARBA00000085"/>
    </source>
</evidence>
<dbReference type="InterPro" id="IPR036890">
    <property type="entry name" value="HATPase_C_sf"/>
</dbReference>
<evidence type="ECO:0000256" key="3">
    <source>
        <dbReference type="ARBA" id="ARBA00012438"/>
    </source>
</evidence>
<protein>
    <recommendedName>
        <fullName evidence="3">histidine kinase</fullName>
        <ecNumber evidence="3">2.7.13.3</ecNumber>
    </recommendedName>
</protein>
<dbReference type="PRINTS" id="PR00344">
    <property type="entry name" value="BCTRLSENSOR"/>
</dbReference>
<evidence type="ECO:0000259" key="14">
    <source>
        <dbReference type="PROSITE" id="PS50885"/>
    </source>
</evidence>
<keyword evidence="9" id="KW-0067">ATP-binding</keyword>
<dbReference type="Gene3D" id="6.10.340.10">
    <property type="match status" value="1"/>
</dbReference>
<dbReference type="PATRIC" id="fig|1637975.4.peg.4605"/>
<dbReference type="PANTHER" id="PTHR45453:SF1">
    <property type="entry name" value="PHOSPHATE REGULON SENSOR PROTEIN PHOR"/>
    <property type="match status" value="1"/>
</dbReference>
<dbReference type="PROSITE" id="PS50109">
    <property type="entry name" value="HIS_KIN"/>
    <property type="match status" value="1"/>
</dbReference>
<dbReference type="SUPFAM" id="SSF55874">
    <property type="entry name" value="ATPase domain of HSP90 chaperone/DNA topoisomerase II/histidine kinase"/>
    <property type="match status" value="1"/>
</dbReference>
<dbReference type="GO" id="GO:0000155">
    <property type="term" value="F:phosphorelay sensor kinase activity"/>
    <property type="evidence" value="ECO:0007669"/>
    <property type="project" value="InterPro"/>
</dbReference>
<comment type="caution">
    <text evidence="15">The sequence shown here is derived from an EMBL/GenBank/DDBJ whole genome shotgun (WGS) entry which is preliminary data.</text>
</comment>
<evidence type="ECO:0000256" key="7">
    <source>
        <dbReference type="ARBA" id="ARBA00022741"/>
    </source>
</evidence>
<feature type="transmembrane region" description="Helical" evidence="12">
    <location>
        <begin position="12"/>
        <end position="31"/>
    </location>
</feature>
<dbReference type="GO" id="GO:0005886">
    <property type="term" value="C:plasma membrane"/>
    <property type="evidence" value="ECO:0007669"/>
    <property type="project" value="UniProtKB-SubCell"/>
</dbReference>
<evidence type="ECO:0000256" key="12">
    <source>
        <dbReference type="SAM" id="Phobius"/>
    </source>
</evidence>
<keyword evidence="7" id="KW-0547">Nucleotide-binding</keyword>
<keyword evidence="12" id="KW-1133">Transmembrane helix</keyword>
<dbReference type="RefSeq" id="WP_056686230.1">
    <property type="nucleotide sequence ID" value="NZ_CP085712.1"/>
</dbReference>
<dbReference type="InterPro" id="IPR050351">
    <property type="entry name" value="BphY/WalK/GraS-like"/>
</dbReference>
<keyword evidence="4" id="KW-1003">Cell membrane</keyword>
<keyword evidence="11 12" id="KW-0472">Membrane</keyword>
<dbReference type="GO" id="GO:0005524">
    <property type="term" value="F:ATP binding"/>
    <property type="evidence" value="ECO:0007669"/>
    <property type="project" value="UniProtKB-KW"/>
</dbReference>
<evidence type="ECO:0000256" key="11">
    <source>
        <dbReference type="ARBA" id="ARBA00023136"/>
    </source>
</evidence>
<dbReference type="Gene3D" id="3.30.565.10">
    <property type="entry name" value="Histidine kinase-like ATPase, C-terminal domain"/>
    <property type="match status" value="1"/>
</dbReference>
<proteinExistence type="predicted"/>
<dbReference type="InterPro" id="IPR003661">
    <property type="entry name" value="HisK_dim/P_dom"/>
</dbReference>
<dbReference type="CDD" id="cd06225">
    <property type="entry name" value="HAMP"/>
    <property type="match status" value="1"/>
</dbReference>
<dbReference type="Proteomes" id="UP000050996">
    <property type="component" value="Unassembled WGS sequence"/>
</dbReference>
<dbReference type="EMBL" id="LJIX01000006">
    <property type="protein sequence ID" value="KQL21157.1"/>
    <property type="molecule type" value="Genomic_DNA"/>
</dbReference>
<keyword evidence="12" id="KW-0812">Transmembrane</keyword>
<evidence type="ECO:0000256" key="2">
    <source>
        <dbReference type="ARBA" id="ARBA00004651"/>
    </source>
</evidence>
<dbReference type="SUPFAM" id="SSF47384">
    <property type="entry name" value="Homodimeric domain of signal transducing histidine kinase"/>
    <property type="match status" value="1"/>
</dbReference>
<dbReference type="GO" id="GO:0016036">
    <property type="term" value="P:cellular response to phosphate starvation"/>
    <property type="evidence" value="ECO:0007669"/>
    <property type="project" value="TreeGrafter"/>
</dbReference>
<evidence type="ECO:0000256" key="6">
    <source>
        <dbReference type="ARBA" id="ARBA00022679"/>
    </source>
</evidence>
<feature type="transmembrane region" description="Helical" evidence="12">
    <location>
        <begin position="160"/>
        <end position="179"/>
    </location>
</feature>
<keyword evidence="10" id="KW-0902">Two-component regulatory system</keyword>
<dbReference type="STRING" id="1637975.AN957_23025"/>
<dbReference type="InterPro" id="IPR003594">
    <property type="entry name" value="HATPase_dom"/>
</dbReference>
<gene>
    <name evidence="15" type="ORF">AN957_23025</name>
</gene>
<keyword evidence="8 15" id="KW-0418">Kinase</keyword>
<dbReference type="Pfam" id="PF02518">
    <property type="entry name" value="HATPase_c"/>
    <property type="match status" value="1"/>
</dbReference>
<dbReference type="SMART" id="SM00388">
    <property type="entry name" value="HisKA"/>
    <property type="match status" value="1"/>
</dbReference>
<sequence>MKKLSIKLGILFFLIIFGLITVMFFFLHMGIAESRVEEELKALQARGNSHRAILEKHFNKETIDHVVLMESESMTDVIITNKNGKVLNSSSEFASLKKYLKLPASPITAEGQIVEDNWKDEPYIATISPVEVNGQLIAYVFMFENTASVHSLIQGLNEHFLLAGWISVCLTIIIIIFLSKGITKPLLKMKEATSQLSKGQFSVSLPIASDDELGDLAKSIELLSRDLNYLKQERNEFLASISHELRTPLTYIKGYADIVQKRKLPDEEREKYLNIIVEETNRLSVLIKELFDLAKIDQNSFAIQKERIDLRPFFTKMEQKLSLAFQEKGINFTLQCPQNIFIQADPLRLEQIILNLLDNSIKYSQAGADIKLKAWQHKKSIHISIQDNGKGIPEKEIPLIFNRFYRVEKSRTRSLGGTGLGLAIVKELVQAHGAELHVKSKENAGTEVELIFKGELKQ</sequence>
<dbReference type="InterPro" id="IPR004358">
    <property type="entry name" value="Sig_transdc_His_kin-like_C"/>
</dbReference>
<dbReference type="Gene3D" id="1.10.287.130">
    <property type="match status" value="1"/>
</dbReference>
<dbReference type="AlphaFoldDB" id="A0A0Q3TDD6"/>
<dbReference type="SUPFAM" id="SSF158472">
    <property type="entry name" value="HAMP domain-like"/>
    <property type="match status" value="1"/>
</dbReference>
<evidence type="ECO:0000259" key="13">
    <source>
        <dbReference type="PROSITE" id="PS50109"/>
    </source>
</evidence>
<evidence type="ECO:0000256" key="5">
    <source>
        <dbReference type="ARBA" id="ARBA00022553"/>
    </source>
</evidence>
<feature type="domain" description="Histidine kinase" evidence="13">
    <location>
        <begin position="240"/>
        <end position="456"/>
    </location>
</feature>
<evidence type="ECO:0000256" key="8">
    <source>
        <dbReference type="ARBA" id="ARBA00022777"/>
    </source>
</evidence>
<organism evidence="15 16">
    <name type="scientific">Cytobacillus solani</name>
    <dbReference type="NCBI Taxonomy" id="1637975"/>
    <lineage>
        <taxon>Bacteria</taxon>
        <taxon>Bacillati</taxon>
        <taxon>Bacillota</taxon>
        <taxon>Bacilli</taxon>
        <taxon>Bacillales</taxon>
        <taxon>Bacillaceae</taxon>
        <taxon>Cytobacillus</taxon>
    </lineage>
</organism>
<comment type="subcellular location">
    <subcellularLocation>
        <location evidence="2">Cell membrane</location>
        <topology evidence="2">Multi-pass membrane protein</topology>
    </subcellularLocation>
</comment>
<dbReference type="FunFam" id="3.30.565.10:FF:000006">
    <property type="entry name" value="Sensor histidine kinase WalK"/>
    <property type="match status" value="1"/>
</dbReference>
<dbReference type="InterPro" id="IPR003660">
    <property type="entry name" value="HAMP_dom"/>
</dbReference>
<dbReference type="GO" id="GO:0004721">
    <property type="term" value="F:phosphoprotein phosphatase activity"/>
    <property type="evidence" value="ECO:0007669"/>
    <property type="project" value="TreeGrafter"/>
</dbReference>
<dbReference type="InterPro" id="IPR036097">
    <property type="entry name" value="HisK_dim/P_sf"/>
</dbReference>
<dbReference type="SMART" id="SM00304">
    <property type="entry name" value="HAMP"/>
    <property type="match status" value="1"/>
</dbReference>
<evidence type="ECO:0000313" key="15">
    <source>
        <dbReference type="EMBL" id="KQL21157.1"/>
    </source>
</evidence>
<dbReference type="CDD" id="cd00082">
    <property type="entry name" value="HisKA"/>
    <property type="match status" value="1"/>
</dbReference>
<reference evidence="15 16" key="1">
    <citation type="submission" date="2015-09" db="EMBL/GenBank/DDBJ databases">
        <title>Genome sequencing project for genomic taxonomy and phylogenomics of Bacillus-like bacteria.</title>
        <authorList>
            <person name="Liu B."/>
            <person name="Wang J."/>
            <person name="Zhu Y."/>
            <person name="Liu G."/>
            <person name="Chen Q."/>
            <person name="Chen Z."/>
            <person name="Lan J."/>
            <person name="Che J."/>
            <person name="Ge C."/>
            <person name="Shi H."/>
            <person name="Pan Z."/>
            <person name="Liu X."/>
        </authorList>
    </citation>
    <scope>NUCLEOTIDE SEQUENCE [LARGE SCALE GENOMIC DNA]</scope>
    <source>
        <strain evidence="15 16">FJAT-18043</strain>
    </source>
</reference>
<dbReference type="InterPro" id="IPR005467">
    <property type="entry name" value="His_kinase_dom"/>
</dbReference>
<keyword evidence="6" id="KW-0808">Transferase</keyword>
<name>A0A0Q3TDD6_9BACI</name>
<dbReference type="PROSITE" id="PS50885">
    <property type="entry name" value="HAMP"/>
    <property type="match status" value="1"/>
</dbReference>
<dbReference type="PANTHER" id="PTHR45453">
    <property type="entry name" value="PHOSPHATE REGULON SENSOR PROTEIN PHOR"/>
    <property type="match status" value="1"/>
</dbReference>
<evidence type="ECO:0000256" key="9">
    <source>
        <dbReference type="ARBA" id="ARBA00022840"/>
    </source>
</evidence>
<keyword evidence="5" id="KW-0597">Phosphoprotein</keyword>